<keyword evidence="3" id="KW-1185">Reference proteome</keyword>
<feature type="transmembrane region" description="Helical" evidence="1">
    <location>
        <begin position="147"/>
        <end position="167"/>
    </location>
</feature>
<feature type="transmembrane region" description="Helical" evidence="1">
    <location>
        <begin position="173"/>
        <end position="193"/>
    </location>
</feature>
<evidence type="ECO:0000313" key="2">
    <source>
        <dbReference type="EMBL" id="TPE43431.1"/>
    </source>
</evidence>
<keyword evidence="1" id="KW-0472">Membrane</keyword>
<proteinExistence type="predicted"/>
<dbReference type="EMBL" id="VFRR01000103">
    <property type="protein sequence ID" value="TPE43431.1"/>
    <property type="molecule type" value="Genomic_DNA"/>
</dbReference>
<gene>
    <name evidence="2" type="ORF">FJM67_17250</name>
</gene>
<feature type="transmembrane region" description="Helical" evidence="1">
    <location>
        <begin position="113"/>
        <end position="135"/>
    </location>
</feature>
<comment type="caution">
    <text evidence="2">The sequence shown here is derived from an EMBL/GenBank/DDBJ whole genome shotgun (WGS) entry which is preliminary data.</text>
</comment>
<reference evidence="2 3" key="1">
    <citation type="submission" date="2019-06" db="EMBL/GenBank/DDBJ databases">
        <title>A novel bacterium of genus Marinomonas, isolated from coastal sand.</title>
        <authorList>
            <person name="Huang H."/>
            <person name="Mo K."/>
            <person name="Hu Y."/>
        </authorList>
    </citation>
    <scope>NUCLEOTIDE SEQUENCE [LARGE SCALE GENOMIC DNA]</scope>
    <source>
        <strain evidence="2 3">HB171799</strain>
    </source>
</reference>
<keyword evidence="1" id="KW-1133">Transmembrane helix</keyword>
<sequence length="268" mass="30804">MSIDTKDKWTCSDQVPHCSNERPLESSDKMLLSSLIVLFFNAVLYALVISDSLMLELVIPLFFHSLYMVFKSNYQYSKFNINFMFGGWLGYFVFCGIIYFANKLYPVVEISNFNIIYFLAFSIVVSISNSFLRKLTSSIMSFNDKKISSYATIAILFSLALFSFKLFGLDAKFLVFGFCYFLLSMLSGYYFGFFEISDKNDKIAIDVAGSGKTKSDFTDMKDANSSCLNDKRNDFFMDDDFFADEIFPDLIEDPIYSDFTCNIHHVND</sequence>
<feature type="transmembrane region" description="Helical" evidence="1">
    <location>
        <begin position="53"/>
        <end position="70"/>
    </location>
</feature>
<dbReference type="Proteomes" id="UP000315901">
    <property type="component" value="Unassembled WGS sequence"/>
</dbReference>
<evidence type="ECO:0000256" key="1">
    <source>
        <dbReference type="SAM" id="Phobius"/>
    </source>
</evidence>
<evidence type="ECO:0000313" key="3">
    <source>
        <dbReference type="Proteomes" id="UP000315901"/>
    </source>
</evidence>
<feature type="transmembrane region" description="Helical" evidence="1">
    <location>
        <begin position="82"/>
        <end position="101"/>
    </location>
</feature>
<keyword evidence="1" id="KW-0812">Transmembrane</keyword>
<protein>
    <submittedName>
        <fullName evidence="2">Uncharacterized protein</fullName>
    </submittedName>
</protein>
<dbReference type="RefSeq" id="WP_140591929.1">
    <property type="nucleotide sequence ID" value="NZ_VFRR01000103.1"/>
</dbReference>
<dbReference type="AlphaFoldDB" id="A0A501W836"/>
<name>A0A501W836_9GAMM</name>
<feature type="transmembrane region" description="Helical" evidence="1">
    <location>
        <begin position="30"/>
        <end position="47"/>
    </location>
</feature>
<organism evidence="2 3">
    <name type="scientific">Maribrevibacterium harenarium</name>
    <dbReference type="NCBI Taxonomy" id="2589817"/>
    <lineage>
        <taxon>Bacteria</taxon>
        <taxon>Pseudomonadati</taxon>
        <taxon>Pseudomonadota</taxon>
        <taxon>Gammaproteobacteria</taxon>
        <taxon>Oceanospirillales</taxon>
        <taxon>Oceanospirillaceae</taxon>
        <taxon>Maribrevibacterium</taxon>
    </lineage>
</organism>
<accession>A0A501W836</accession>